<dbReference type="SMART" id="SM00634">
    <property type="entry name" value="BID_1"/>
    <property type="match status" value="3"/>
</dbReference>
<proteinExistence type="inferred from homology"/>
<gene>
    <name evidence="3" type="ORF">EZJ58_4070</name>
</gene>
<evidence type="ECO:0000313" key="3">
    <source>
        <dbReference type="EMBL" id="TCL05848.1"/>
    </source>
</evidence>
<comment type="similarity">
    <text evidence="1">Belongs to the intimin/invasin family.</text>
</comment>
<dbReference type="Pfam" id="PF02369">
    <property type="entry name" value="Big_1"/>
    <property type="match status" value="2"/>
</dbReference>
<keyword evidence="4" id="KW-1185">Reference proteome</keyword>
<organism evidence="3 4">
    <name type="scientific">Sodalis ligni</name>
    <dbReference type="NCBI Taxonomy" id="2697027"/>
    <lineage>
        <taxon>Bacteria</taxon>
        <taxon>Pseudomonadati</taxon>
        <taxon>Pseudomonadota</taxon>
        <taxon>Gammaproteobacteria</taxon>
        <taxon>Enterobacterales</taxon>
        <taxon>Bruguierivoracaceae</taxon>
        <taxon>Sodalis</taxon>
    </lineage>
</organism>
<dbReference type="InterPro" id="IPR003344">
    <property type="entry name" value="Big_1_dom"/>
</dbReference>
<dbReference type="SUPFAM" id="SSF49373">
    <property type="entry name" value="Invasin/intimin cell-adhesion fragments"/>
    <property type="match status" value="3"/>
</dbReference>
<protein>
    <recommendedName>
        <fullName evidence="2">Big-1 domain-containing protein</fullName>
    </recommendedName>
</protein>
<dbReference type="Proteomes" id="UP000294555">
    <property type="component" value="Unassembled WGS sequence"/>
</dbReference>
<dbReference type="InterPro" id="IPR008964">
    <property type="entry name" value="Invasin/intimin_cell_adhesion"/>
</dbReference>
<feature type="domain" description="Big-1" evidence="2">
    <location>
        <begin position="226"/>
        <end position="313"/>
    </location>
</feature>
<dbReference type="InterPro" id="IPR013783">
    <property type="entry name" value="Ig-like_fold"/>
</dbReference>
<accession>A0A4V2Q393</accession>
<name>A0A4V2Q393_9GAMM</name>
<feature type="domain" description="Big-1" evidence="2">
    <location>
        <begin position="127"/>
        <end position="218"/>
    </location>
</feature>
<evidence type="ECO:0000313" key="4">
    <source>
        <dbReference type="Proteomes" id="UP000294555"/>
    </source>
</evidence>
<dbReference type="AlphaFoldDB" id="A0A4V2Q393"/>
<evidence type="ECO:0000256" key="1">
    <source>
        <dbReference type="ARBA" id="ARBA00010116"/>
    </source>
</evidence>
<dbReference type="Gene3D" id="2.60.40.10">
    <property type="entry name" value="Immunoglobulins"/>
    <property type="match status" value="3"/>
</dbReference>
<comment type="caution">
    <text evidence="3">The sequence shown here is derived from an EMBL/GenBank/DDBJ whole genome shotgun (WGS) entry which is preliminary data.</text>
</comment>
<dbReference type="OrthoDB" id="9765926at2"/>
<reference evidence="3 4" key="1">
    <citation type="submission" date="2019-02" db="EMBL/GenBank/DDBJ databases">
        <title>Investigation of anaerobic lignin degradation for improved lignocellulosic biofuels.</title>
        <authorList>
            <person name="Deangelis K."/>
        </authorList>
    </citation>
    <scope>NUCLEOTIDE SEQUENCE [LARGE SCALE GENOMIC DNA]</scope>
    <source>
        <strain evidence="3 4">159R</strain>
    </source>
</reference>
<sequence length="321" mass="35245">MHDKPYCDDERFPDEEPLADYSLTLEVTSGAAANGSAFNTAKATLKTGNIYLDNREITFELTGSARFTTNNSQTVSVRTNSLGVATIYFTNTLAETVTVYSIYTPLNGEDILARKYSTFENSSSPVLILNSRVSRDNVYADGIQPNTIVYTVENSAGQTVSDVLINFTRLSGDADLFPSNRGLTDAQGMLTLFMYSMVPGTVLVRAYIAAQPSIYRDDQVNFRSNDILTVTVINDFVPANGTTPAQLLYLLWDSREQPVINAQLGFRTTGNAQLSSSGYTDNNGQCLLNITNFYPERVTVTCYLIADPSVDIHTDVTFVPV</sequence>
<feature type="domain" description="Big-1" evidence="2">
    <location>
        <begin position="21"/>
        <end position="113"/>
    </location>
</feature>
<evidence type="ECO:0000259" key="2">
    <source>
        <dbReference type="SMART" id="SM00634"/>
    </source>
</evidence>
<dbReference type="EMBL" id="SJOI01000001">
    <property type="protein sequence ID" value="TCL05848.1"/>
    <property type="molecule type" value="Genomic_DNA"/>
</dbReference>